<dbReference type="Gene3D" id="2.130.10.10">
    <property type="entry name" value="YVTN repeat-like/Quinoprotein amine dehydrogenase"/>
    <property type="match status" value="1"/>
</dbReference>
<evidence type="ECO:0000313" key="1">
    <source>
        <dbReference type="EMBL" id="EKV27642.1"/>
    </source>
</evidence>
<evidence type="ECO:0000313" key="2">
    <source>
        <dbReference type="Proteomes" id="UP000009881"/>
    </source>
</evidence>
<dbReference type="STRING" id="1238182.C882_1488"/>
<reference evidence="1 2" key="1">
    <citation type="journal article" date="2013" name="Genome Announc.">
        <title>Draft Genome Sequence of an Alphaproteobacterium, Caenispirillum salinarum AK4(T), Isolated from a Solar Saltern.</title>
        <authorList>
            <person name="Khatri I."/>
            <person name="Singh A."/>
            <person name="Korpole S."/>
            <person name="Pinnaka A.K."/>
            <person name="Subramanian S."/>
        </authorList>
    </citation>
    <scope>NUCLEOTIDE SEQUENCE [LARGE SCALE GENOMIC DNA]</scope>
    <source>
        <strain evidence="1 2">AK4</strain>
    </source>
</reference>
<dbReference type="InterPro" id="IPR023879">
    <property type="entry name" value="QH-AmDH_bsu"/>
</dbReference>
<dbReference type="EMBL" id="ANHY01000019">
    <property type="protein sequence ID" value="EKV27642.1"/>
    <property type="molecule type" value="Genomic_DNA"/>
</dbReference>
<proteinExistence type="predicted"/>
<organism evidence="1 2">
    <name type="scientific">Caenispirillum salinarum AK4</name>
    <dbReference type="NCBI Taxonomy" id="1238182"/>
    <lineage>
        <taxon>Bacteria</taxon>
        <taxon>Pseudomonadati</taxon>
        <taxon>Pseudomonadota</taxon>
        <taxon>Alphaproteobacteria</taxon>
        <taxon>Rhodospirillales</taxon>
        <taxon>Novispirillaceae</taxon>
        <taxon>Caenispirillum</taxon>
    </lineage>
</organism>
<dbReference type="PANTHER" id="PTHR47197:SF3">
    <property type="entry name" value="DIHYDRO-HEME D1 DEHYDROGENASE"/>
    <property type="match status" value="1"/>
</dbReference>
<dbReference type="PANTHER" id="PTHR47197">
    <property type="entry name" value="PROTEIN NIRF"/>
    <property type="match status" value="1"/>
</dbReference>
<name>K9GRB5_9PROT</name>
<keyword evidence="2" id="KW-1185">Reference proteome</keyword>
<dbReference type="eggNOG" id="COG3391">
    <property type="taxonomic scope" value="Bacteria"/>
</dbReference>
<dbReference type="InterPro" id="IPR051200">
    <property type="entry name" value="Host-pathogen_enzymatic-act"/>
</dbReference>
<dbReference type="SUPFAM" id="SSF50969">
    <property type="entry name" value="YVTN repeat-like/Quinoprotein amine dehydrogenase"/>
    <property type="match status" value="1"/>
</dbReference>
<dbReference type="Proteomes" id="UP000009881">
    <property type="component" value="Unassembled WGS sequence"/>
</dbReference>
<dbReference type="NCBIfam" id="TIGR03907">
    <property type="entry name" value="QH_beta"/>
    <property type="match status" value="1"/>
</dbReference>
<dbReference type="AlphaFoldDB" id="K9GRB5"/>
<comment type="caution">
    <text evidence="1">The sequence shown here is derived from an EMBL/GenBank/DDBJ whole genome shotgun (WGS) entry which is preliminary data.</text>
</comment>
<gene>
    <name evidence="1" type="ORF">C882_1488</name>
</gene>
<protein>
    <submittedName>
        <fullName evidence="1">Quinohemoprotein amine dehydrogenase 40 kDa subunit</fullName>
    </submittedName>
</protein>
<accession>K9GRB5</accession>
<sequence length="348" mass="38371">MGLSAVPALAKDYILTAVKPNKLLVVDPDAMAIDKIIEIENGGPAPLTLIPTEDGTRAYALVNRWESIVAVDLETGEETMRIDLSDKDTRVKAMFGVDLSPDESTLAVYESPVEILAGEMQVQPTRISFYDAETGELKGRTEAPRQITLLMYNADGSKLYGLGRAVHIFDGQTGEKIGEHATQTWERANYSQPDILDVWSQWETANVLSTPYYAARTDMDPMNPEAYWTGILTLDLETGEFRMKDVENTDIFYFSTAVSPTDKDIVYGAYTQLSKFDVGEGKPLKRVELPHSYYSINVSSDGSKVFVGGAMGDIAVYDAETLDMIGQIPMPGGANMSLATMRVFQRDE</sequence>
<dbReference type="InterPro" id="IPR015943">
    <property type="entry name" value="WD40/YVTN_repeat-like_dom_sf"/>
</dbReference>
<dbReference type="InterPro" id="IPR011044">
    <property type="entry name" value="Quino_amine_DH_bsu"/>
</dbReference>